<dbReference type="GO" id="GO:0004300">
    <property type="term" value="F:enoyl-CoA hydratase activity"/>
    <property type="evidence" value="ECO:0007669"/>
    <property type="project" value="UniProtKB-EC"/>
</dbReference>
<evidence type="ECO:0000256" key="10">
    <source>
        <dbReference type="ARBA" id="ARBA00023239"/>
    </source>
</evidence>
<dbReference type="Proteomes" id="UP000765845">
    <property type="component" value="Unassembled WGS sequence"/>
</dbReference>
<comment type="similarity">
    <text evidence="2">In the central section; belongs to the 3-hydroxyacyl-CoA dehydrogenase family.</text>
</comment>
<keyword evidence="9" id="KW-0443">Lipid metabolism</keyword>
<keyword evidence="7 15" id="KW-0560">Oxidoreductase</keyword>
<comment type="catalytic activity">
    <reaction evidence="12">
        <text>a (3S)-3-hydroxyacyl-CoA + NAD(+) = a 3-oxoacyl-CoA + NADH + H(+)</text>
        <dbReference type="Rhea" id="RHEA:22432"/>
        <dbReference type="ChEBI" id="CHEBI:15378"/>
        <dbReference type="ChEBI" id="CHEBI:57318"/>
        <dbReference type="ChEBI" id="CHEBI:57540"/>
        <dbReference type="ChEBI" id="CHEBI:57945"/>
        <dbReference type="ChEBI" id="CHEBI:90726"/>
        <dbReference type="EC" id="1.1.1.35"/>
    </reaction>
</comment>
<comment type="similarity">
    <text evidence="3">In the N-terminal section; belongs to the enoyl-CoA hydratase/isomerase family.</text>
</comment>
<dbReference type="GO" id="GO:0003857">
    <property type="term" value="F:(3S)-3-hydroxyacyl-CoA dehydrogenase (NAD+) activity"/>
    <property type="evidence" value="ECO:0007669"/>
    <property type="project" value="UniProtKB-EC"/>
</dbReference>
<dbReference type="GO" id="GO:0008692">
    <property type="term" value="F:3-hydroxybutyryl-CoA epimerase activity"/>
    <property type="evidence" value="ECO:0007669"/>
    <property type="project" value="UniProtKB-EC"/>
</dbReference>
<evidence type="ECO:0000256" key="9">
    <source>
        <dbReference type="ARBA" id="ARBA00023098"/>
    </source>
</evidence>
<keyword evidence="16" id="KW-1185">Reference proteome</keyword>
<feature type="domain" description="3-hydroxyacyl-CoA dehydrogenase C-terminal" evidence="13">
    <location>
        <begin position="623"/>
        <end position="688"/>
    </location>
</feature>
<dbReference type="SUPFAM" id="SSF52096">
    <property type="entry name" value="ClpP/crotonase"/>
    <property type="match status" value="1"/>
</dbReference>
<dbReference type="SUPFAM" id="SSF48179">
    <property type="entry name" value="6-phosphogluconate dehydrogenase C-terminal domain-like"/>
    <property type="match status" value="2"/>
</dbReference>
<proteinExistence type="inferred from homology"/>
<dbReference type="InterPro" id="IPR008927">
    <property type="entry name" value="6-PGluconate_DH-like_C_sf"/>
</dbReference>
<reference evidence="15 16" key="1">
    <citation type="submission" date="2020-04" db="EMBL/GenBank/DDBJ databases">
        <authorList>
            <person name="Yoon J."/>
        </authorList>
    </citation>
    <scope>NUCLEOTIDE SEQUENCE [LARGE SCALE GENOMIC DNA]</scope>
    <source>
        <strain evidence="15 16">KMU-166</strain>
    </source>
</reference>
<evidence type="ECO:0000256" key="7">
    <source>
        <dbReference type="ARBA" id="ARBA00023002"/>
    </source>
</evidence>
<dbReference type="PANTHER" id="PTHR43612:SF3">
    <property type="entry name" value="TRIFUNCTIONAL ENZYME SUBUNIT ALPHA, MITOCHONDRIAL"/>
    <property type="match status" value="1"/>
</dbReference>
<keyword evidence="10 15" id="KW-0456">Lyase</keyword>
<evidence type="ECO:0000256" key="4">
    <source>
        <dbReference type="ARBA" id="ARBA00012076"/>
    </source>
</evidence>
<evidence type="ECO:0000259" key="13">
    <source>
        <dbReference type="Pfam" id="PF00725"/>
    </source>
</evidence>
<comment type="pathway">
    <text evidence="1">Lipid metabolism; fatty acid beta-oxidation.</text>
</comment>
<dbReference type="Pfam" id="PF02737">
    <property type="entry name" value="3HCDH_N"/>
    <property type="match status" value="1"/>
</dbReference>
<accession>A0ABX1GA20</accession>
<dbReference type="RefSeq" id="WP_168448556.1">
    <property type="nucleotide sequence ID" value="NZ_JAAWWK010000001.1"/>
</dbReference>
<keyword evidence="5" id="KW-0276">Fatty acid metabolism</keyword>
<evidence type="ECO:0000313" key="16">
    <source>
        <dbReference type="Proteomes" id="UP000765845"/>
    </source>
</evidence>
<keyword evidence="15" id="KW-0413">Isomerase</keyword>
<dbReference type="InterPro" id="IPR050136">
    <property type="entry name" value="FA_oxidation_alpha_subunit"/>
</dbReference>
<dbReference type="GO" id="GO:0004165">
    <property type="term" value="F:delta(3)-delta(2)-enoyl-CoA isomerase activity"/>
    <property type="evidence" value="ECO:0007669"/>
    <property type="project" value="UniProtKB-EC"/>
</dbReference>
<evidence type="ECO:0000256" key="8">
    <source>
        <dbReference type="ARBA" id="ARBA00023027"/>
    </source>
</evidence>
<dbReference type="Pfam" id="PF00378">
    <property type="entry name" value="ECH_1"/>
    <property type="match status" value="1"/>
</dbReference>
<evidence type="ECO:0000256" key="12">
    <source>
        <dbReference type="ARBA" id="ARBA00049556"/>
    </source>
</evidence>
<dbReference type="CDD" id="cd06558">
    <property type="entry name" value="crotonase-like"/>
    <property type="match status" value="1"/>
</dbReference>
<dbReference type="InterPro" id="IPR006108">
    <property type="entry name" value="3HC_DH_C"/>
</dbReference>
<evidence type="ECO:0000313" key="15">
    <source>
        <dbReference type="EMBL" id="NKI16010.1"/>
    </source>
</evidence>
<sequence length="715" mass="76516">MTIFSGHFLRVDALENGIANLVLDNQSEPVNTLGDAFREELSSALEPLRQGDFSGLLLSSAKAGFLAGANISELESLLNTPESGQIAFCETTARVLCELEDLPFPIVCAINGFALGGGLEVALCSDYRVATHNALLGFPEVELGVLPGVGGTVKSTRLAGFATALEWLTSGRNYSGDKALSAGMVDATADDASLRDEALALLQQLIDGTLDWQQRRERRRGAVTIDNDALDATRARYAPRAEHYPAAAVITELLADSAALGRDEALKAEAKSFAQLAQSSTAKALVAVFQAQQSLKKANKAHANREKIAQAGVLGAGIMGGGIAYTTALRGTPVLMKDIADQAIDIGVKEAKKLLGKQVKQQRISQEQADAILGSIHGQLDFSGFDSLDIVAEAVVEKLDIKQAVLAETEQHCRADTVLASNTSSLCIADIAKGLSRPENLVGMHFFNPVHMMPLVEVVKGPQSSDTAVAKTIAYALQMGKTPLLVKDCSGFLINRILGAYFAAFNLLVRDGADFRRIDSLMTQWGWPMGPAYLLDVAGLDTLDKAMRILGEAYPEVMAADYPTAIATLATAERFGQKNGRGFYRYDADDQGKPRRSDDADVEPLIASIRAANPSVLSDEDIQQRMLLAMVLEASRCLNEGICASAQDIDTGMRLGTGFPAHFCGPLWYADHLGLDTVLALCEKYQHCGGLYAADAGLQALAEQGKTFYQGRLQQ</sequence>
<dbReference type="PROSITE" id="PS00067">
    <property type="entry name" value="3HCDH"/>
    <property type="match status" value="1"/>
</dbReference>
<keyword evidence="11" id="KW-0511">Multifunctional enzyme</keyword>
<dbReference type="InterPro" id="IPR006180">
    <property type="entry name" value="3-OHacyl-CoA_DH_CS"/>
</dbReference>
<keyword evidence="8" id="KW-0520">NAD</keyword>
<protein>
    <recommendedName>
        <fullName evidence="4">enoyl-CoA hydratase</fullName>
        <ecNumber evidence="4">4.2.1.17</ecNumber>
    </recommendedName>
</protein>
<dbReference type="InterPro" id="IPR006176">
    <property type="entry name" value="3-OHacyl-CoA_DH_NAD-bd"/>
</dbReference>
<feature type="domain" description="3-hydroxyacyl-CoA dehydrogenase C-terminal" evidence="13">
    <location>
        <begin position="491"/>
        <end position="586"/>
    </location>
</feature>
<dbReference type="EMBL" id="JAAWWK010000001">
    <property type="protein sequence ID" value="NKI16010.1"/>
    <property type="molecule type" value="Genomic_DNA"/>
</dbReference>
<name>A0ABX1GA20_9GAMM</name>
<dbReference type="Gene3D" id="3.90.226.10">
    <property type="entry name" value="2-enoyl-CoA Hydratase, Chain A, domain 1"/>
    <property type="match status" value="1"/>
</dbReference>
<evidence type="ECO:0000256" key="1">
    <source>
        <dbReference type="ARBA" id="ARBA00005005"/>
    </source>
</evidence>
<dbReference type="PANTHER" id="PTHR43612">
    <property type="entry name" value="TRIFUNCTIONAL ENZYME SUBUNIT ALPHA"/>
    <property type="match status" value="1"/>
</dbReference>
<dbReference type="InterPro" id="IPR036291">
    <property type="entry name" value="NAD(P)-bd_dom_sf"/>
</dbReference>
<comment type="caution">
    <text evidence="15">The sequence shown here is derived from an EMBL/GenBank/DDBJ whole genome shotgun (WGS) entry which is preliminary data.</text>
</comment>
<evidence type="ECO:0000256" key="2">
    <source>
        <dbReference type="ARBA" id="ARBA00007005"/>
    </source>
</evidence>
<evidence type="ECO:0000256" key="11">
    <source>
        <dbReference type="ARBA" id="ARBA00023268"/>
    </source>
</evidence>
<dbReference type="Gene3D" id="1.10.1040.50">
    <property type="match status" value="1"/>
</dbReference>
<evidence type="ECO:0000256" key="3">
    <source>
        <dbReference type="ARBA" id="ARBA00008750"/>
    </source>
</evidence>
<dbReference type="Gene3D" id="3.40.50.720">
    <property type="entry name" value="NAD(P)-binding Rossmann-like Domain"/>
    <property type="match status" value="1"/>
</dbReference>
<evidence type="ECO:0000256" key="6">
    <source>
        <dbReference type="ARBA" id="ARBA00022963"/>
    </source>
</evidence>
<feature type="domain" description="3-hydroxyacyl-CoA dehydrogenase NAD binding" evidence="14">
    <location>
        <begin position="311"/>
        <end position="489"/>
    </location>
</feature>
<evidence type="ECO:0000259" key="14">
    <source>
        <dbReference type="Pfam" id="PF02737"/>
    </source>
</evidence>
<dbReference type="EC" id="4.2.1.17" evidence="4"/>
<dbReference type="InterPro" id="IPR029045">
    <property type="entry name" value="ClpP/crotonase-like_dom_sf"/>
</dbReference>
<evidence type="ECO:0000256" key="5">
    <source>
        <dbReference type="ARBA" id="ARBA00022832"/>
    </source>
</evidence>
<organism evidence="15 16">
    <name type="scientific">Spongiibacter thalassae</name>
    <dbReference type="NCBI Taxonomy" id="2721624"/>
    <lineage>
        <taxon>Bacteria</taxon>
        <taxon>Pseudomonadati</taxon>
        <taxon>Pseudomonadota</taxon>
        <taxon>Gammaproteobacteria</taxon>
        <taxon>Cellvibrionales</taxon>
        <taxon>Spongiibacteraceae</taxon>
        <taxon>Spongiibacter</taxon>
    </lineage>
</organism>
<dbReference type="InterPro" id="IPR001753">
    <property type="entry name" value="Enoyl-CoA_hydra/iso"/>
</dbReference>
<gene>
    <name evidence="15" type="primary">fadB</name>
    <name evidence="15" type="ORF">HCU74_01130</name>
</gene>
<dbReference type="SUPFAM" id="SSF51735">
    <property type="entry name" value="NAD(P)-binding Rossmann-fold domains"/>
    <property type="match status" value="1"/>
</dbReference>
<dbReference type="Pfam" id="PF00725">
    <property type="entry name" value="3HCDH"/>
    <property type="match status" value="2"/>
</dbReference>
<keyword evidence="6" id="KW-0442">Lipid degradation</keyword>